<evidence type="ECO:0008006" key="5">
    <source>
        <dbReference type="Google" id="ProtNLM"/>
    </source>
</evidence>
<dbReference type="Pfam" id="PF11239">
    <property type="entry name" value="DUF3040"/>
    <property type="match status" value="1"/>
</dbReference>
<evidence type="ECO:0000256" key="2">
    <source>
        <dbReference type="SAM" id="Phobius"/>
    </source>
</evidence>
<name>W6JU61_9MICO</name>
<dbReference type="AlphaFoldDB" id="W6JU61"/>
<evidence type="ECO:0000313" key="3">
    <source>
        <dbReference type="EMBL" id="CCH72005.1"/>
    </source>
</evidence>
<dbReference type="STRING" id="1193182.BN11_1260003"/>
<evidence type="ECO:0000256" key="1">
    <source>
        <dbReference type="SAM" id="MobiDB-lite"/>
    </source>
</evidence>
<keyword evidence="4" id="KW-1185">Reference proteome</keyword>
<organism evidence="3 4">
    <name type="scientific">Nostocoides australiense Ben110</name>
    <dbReference type="NCBI Taxonomy" id="1193182"/>
    <lineage>
        <taxon>Bacteria</taxon>
        <taxon>Bacillati</taxon>
        <taxon>Actinomycetota</taxon>
        <taxon>Actinomycetes</taxon>
        <taxon>Micrococcales</taxon>
        <taxon>Intrasporangiaceae</taxon>
        <taxon>Nostocoides</taxon>
    </lineage>
</organism>
<gene>
    <name evidence="3" type="ORF">BN11_1260003</name>
</gene>
<evidence type="ECO:0000313" key="4">
    <source>
        <dbReference type="Proteomes" id="UP000035763"/>
    </source>
</evidence>
<keyword evidence="2" id="KW-0472">Membrane</keyword>
<dbReference type="Proteomes" id="UP000035763">
    <property type="component" value="Unassembled WGS sequence"/>
</dbReference>
<feature type="transmembrane region" description="Helical" evidence="2">
    <location>
        <begin position="40"/>
        <end position="57"/>
    </location>
</feature>
<keyword evidence="2" id="KW-1133">Transmembrane helix</keyword>
<accession>W6JU61</accession>
<proteinExistence type="predicted"/>
<dbReference type="EMBL" id="CAJA01000031">
    <property type="protein sequence ID" value="CCH72005.1"/>
    <property type="molecule type" value="Genomic_DNA"/>
</dbReference>
<comment type="caution">
    <text evidence="3">The sequence shown here is derived from an EMBL/GenBank/DDBJ whole genome shotgun (WGS) entry which is preliminary data.</text>
</comment>
<reference evidence="3 4" key="1">
    <citation type="journal article" date="2013" name="ISME J.">
        <title>A metabolic model for members of the genus Tetrasphaera involved in enhanced biological phosphorus removal.</title>
        <authorList>
            <person name="Kristiansen R."/>
            <person name="Nguyen H.T.T."/>
            <person name="Saunders A.M."/>
            <person name="Nielsen J.L."/>
            <person name="Wimmer R."/>
            <person name="Le V.Q."/>
            <person name="McIlroy S.J."/>
            <person name="Petrovski S."/>
            <person name="Seviour R.J."/>
            <person name="Calteau A."/>
            <person name="Nielsen K.L."/>
            <person name="Nielsen P.H."/>
        </authorList>
    </citation>
    <scope>NUCLEOTIDE SEQUENCE [LARGE SCALE GENOMIC DNA]</scope>
    <source>
        <strain evidence="3 4">Ben110</strain>
    </source>
</reference>
<sequence length="135" mass="14867">MALSEREQQLLDEMEQALYAEDPRFASQMKSVVRRSSHRHHVIGAVGVLAGLGLVLLGVNTTWVVGALGFLVMVASLAYAFAPPRKKAVQLGTVQVDGSVRASSPKAKRAPKGQRSGGFMERLEERWERRHNSGW</sequence>
<feature type="transmembrane region" description="Helical" evidence="2">
    <location>
        <begin position="63"/>
        <end position="82"/>
    </location>
</feature>
<dbReference type="OrthoDB" id="5244024at2"/>
<dbReference type="InterPro" id="IPR021401">
    <property type="entry name" value="DUF3040"/>
</dbReference>
<keyword evidence="2" id="KW-0812">Transmembrane</keyword>
<dbReference type="RefSeq" id="WP_048697045.1">
    <property type="nucleotide sequence ID" value="NZ_HG764815.1"/>
</dbReference>
<protein>
    <recommendedName>
        <fullName evidence="5">Transmembrane protein</fullName>
    </recommendedName>
</protein>
<feature type="region of interest" description="Disordered" evidence="1">
    <location>
        <begin position="98"/>
        <end position="123"/>
    </location>
</feature>